<keyword evidence="1" id="KW-0812">Transmembrane</keyword>
<feature type="transmembrane region" description="Helical" evidence="1">
    <location>
        <begin position="37"/>
        <end position="61"/>
    </location>
</feature>
<dbReference type="EMBL" id="GBXM01082564">
    <property type="protein sequence ID" value="JAH26013.1"/>
    <property type="molecule type" value="Transcribed_RNA"/>
</dbReference>
<reference evidence="2" key="2">
    <citation type="journal article" date="2015" name="Fish Shellfish Immunol.">
        <title>Early steps in the European eel (Anguilla anguilla)-Vibrio vulnificus interaction in the gills: Role of the RtxA13 toxin.</title>
        <authorList>
            <person name="Callol A."/>
            <person name="Pajuelo D."/>
            <person name="Ebbesson L."/>
            <person name="Teles M."/>
            <person name="MacKenzie S."/>
            <person name="Amaro C."/>
        </authorList>
    </citation>
    <scope>NUCLEOTIDE SEQUENCE</scope>
</reference>
<evidence type="ECO:0000313" key="2">
    <source>
        <dbReference type="EMBL" id="JAH26013.1"/>
    </source>
</evidence>
<feature type="transmembrane region" description="Helical" evidence="1">
    <location>
        <begin position="12"/>
        <end position="31"/>
    </location>
</feature>
<sequence>MALCREHHYENFLLIYFLACGNKISVAGSRIPHLLSLYLLIETLLVLYWCMNFKYLFIYYLI</sequence>
<proteinExistence type="predicted"/>
<dbReference type="AlphaFoldDB" id="A0A0E9RCE2"/>
<protein>
    <submittedName>
        <fullName evidence="2">Uncharacterized protein</fullName>
    </submittedName>
</protein>
<keyword evidence="1" id="KW-1133">Transmembrane helix</keyword>
<accession>A0A0E9RCE2</accession>
<keyword evidence="1" id="KW-0472">Membrane</keyword>
<name>A0A0E9RCE2_ANGAN</name>
<reference evidence="2" key="1">
    <citation type="submission" date="2014-11" db="EMBL/GenBank/DDBJ databases">
        <authorList>
            <person name="Amaro Gonzalez C."/>
        </authorList>
    </citation>
    <scope>NUCLEOTIDE SEQUENCE</scope>
</reference>
<organism evidence="2">
    <name type="scientific">Anguilla anguilla</name>
    <name type="common">European freshwater eel</name>
    <name type="synonym">Muraena anguilla</name>
    <dbReference type="NCBI Taxonomy" id="7936"/>
    <lineage>
        <taxon>Eukaryota</taxon>
        <taxon>Metazoa</taxon>
        <taxon>Chordata</taxon>
        <taxon>Craniata</taxon>
        <taxon>Vertebrata</taxon>
        <taxon>Euteleostomi</taxon>
        <taxon>Actinopterygii</taxon>
        <taxon>Neopterygii</taxon>
        <taxon>Teleostei</taxon>
        <taxon>Anguilliformes</taxon>
        <taxon>Anguillidae</taxon>
        <taxon>Anguilla</taxon>
    </lineage>
</organism>
<evidence type="ECO:0000256" key="1">
    <source>
        <dbReference type="SAM" id="Phobius"/>
    </source>
</evidence>